<dbReference type="Proteomes" id="UP001152759">
    <property type="component" value="Chromosome 8"/>
</dbReference>
<organism evidence="3 4">
    <name type="scientific">Bemisia tabaci</name>
    <name type="common">Sweetpotato whitefly</name>
    <name type="synonym">Aleurodes tabaci</name>
    <dbReference type="NCBI Taxonomy" id="7038"/>
    <lineage>
        <taxon>Eukaryota</taxon>
        <taxon>Metazoa</taxon>
        <taxon>Ecdysozoa</taxon>
        <taxon>Arthropoda</taxon>
        <taxon>Hexapoda</taxon>
        <taxon>Insecta</taxon>
        <taxon>Pterygota</taxon>
        <taxon>Neoptera</taxon>
        <taxon>Paraneoptera</taxon>
        <taxon>Hemiptera</taxon>
        <taxon>Sternorrhyncha</taxon>
        <taxon>Aleyrodoidea</taxon>
        <taxon>Aleyrodidae</taxon>
        <taxon>Aleyrodinae</taxon>
        <taxon>Bemisia</taxon>
    </lineage>
</organism>
<reference evidence="3" key="1">
    <citation type="submission" date="2021-12" db="EMBL/GenBank/DDBJ databases">
        <authorList>
            <person name="King R."/>
        </authorList>
    </citation>
    <scope>NUCLEOTIDE SEQUENCE</scope>
</reference>
<feature type="domain" description="SWIM-type" evidence="2">
    <location>
        <begin position="83"/>
        <end position="121"/>
    </location>
</feature>
<name>A0A9P0FA17_BEMTA</name>
<dbReference type="GO" id="GO:0008270">
    <property type="term" value="F:zinc ion binding"/>
    <property type="evidence" value="ECO:0007669"/>
    <property type="project" value="UniProtKB-KW"/>
</dbReference>
<evidence type="ECO:0000256" key="1">
    <source>
        <dbReference type="PROSITE-ProRule" id="PRU00325"/>
    </source>
</evidence>
<sequence length="155" mass="17513">MSKSPTLNVSLYQVWDSFWDQKLTSFGQSEKVPDDVLLALHSIHGSVLERAVELFDKDCLTVFRTKGHSREVLQIIGSSGMIYTLFHKINFCQCQSYKFQVLLYKANVTCKHVLAAALSYATGKFKVMELSSEDLTKLLIDSFVGRNEMQTSGHP</sequence>
<evidence type="ECO:0000313" key="3">
    <source>
        <dbReference type="EMBL" id="CAH0394556.1"/>
    </source>
</evidence>
<protein>
    <recommendedName>
        <fullName evidence="2">SWIM-type domain-containing protein</fullName>
    </recommendedName>
</protein>
<dbReference type="PROSITE" id="PS50966">
    <property type="entry name" value="ZF_SWIM"/>
    <property type="match status" value="1"/>
</dbReference>
<proteinExistence type="predicted"/>
<keyword evidence="1" id="KW-0863">Zinc-finger</keyword>
<dbReference type="PANTHER" id="PTHR28498">
    <property type="entry name" value="ZINC FINGER SWIM DOMAIN-CONTAINING PROTEIN 7"/>
    <property type="match status" value="1"/>
</dbReference>
<gene>
    <name evidence="3" type="ORF">BEMITA_LOCUS12840</name>
</gene>
<evidence type="ECO:0000313" key="4">
    <source>
        <dbReference type="Proteomes" id="UP001152759"/>
    </source>
</evidence>
<keyword evidence="1" id="KW-0862">Zinc</keyword>
<keyword evidence="1" id="KW-0479">Metal-binding</keyword>
<dbReference type="OrthoDB" id="337581at2759"/>
<accession>A0A9P0FA17</accession>
<dbReference type="PANTHER" id="PTHR28498:SF1">
    <property type="entry name" value="ZINC FINGER SWIM DOMAIN-CONTAINING PROTEIN 7"/>
    <property type="match status" value="1"/>
</dbReference>
<dbReference type="AlphaFoldDB" id="A0A9P0FA17"/>
<keyword evidence="4" id="KW-1185">Reference proteome</keyword>
<dbReference type="GO" id="GO:0000724">
    <property type="term" value="P:double-strand break repair via homologous recombination"/>
    <property type="evidence" value="ECO:0007669"/>
    <property type="project" value="TreeGrafter"/>
</dbReference>
<dbReference type="InterPro" id="IPR007527">
    <property type="entry name" value="Znf_SWIM"/>
</dbReference>
<dbReference type="GO" id="GO:0097196">
    <property type="term" value="C:Shu complex"/>
    <property type="evidence" value="ECO:0007669"/>
    <property type="project" value="TreeGrafter"/>
</dbReference>
<evidence type="ECO:0000259" key="2">
    <source>
        <dbReference type="PROSITE" id="PS50966"/>
    </source>
</evidence>
<dbReference type="KEGG" id="btab:109032548"/>
<dbReference type="EMBL" id="OU963869">
    <property type="protein sequence ID" value="CAH0394556.1"/>
    <property type="molecule type" value="Genomic_DNA"/>
</dbReference>